<sequence length="208" mass="21901">MAKVISPLFSFGASGQLAKSIVFFPWKGLNVVRQWVAPANPKTTSQVTHRGYMTAAVAAIHAAMVDDTNPFNACDKAAYATLASLAATPRTWFNAICRQWLKQSALAKTPAVFHGASVAESDSQLVVTLYSPALIALEITGGDFFYGTTKTTLLESVEAVCTPASKDAIGTITGLTNGTRYFVQFRASAEAGWVGDNSGIFSGVPAAA</sequence>
<gene>
    <name evidence="1" type="ORF">S12H4_26573</name>
</gene>
<comment type="caution">
    <text evidence="1">The sequence shown here is derived from an EMBL/GenBank/DDBJ whole genome shotgun (WGS) entry which is preliminary data.</text>
</comment>
<dbReference type="EMBL" id="BARW01015093">
    <property type="protein sequence ID" value="GAI83561.1"/>
    <property type="molecule type" value="Genomic_DNA"/>
</dbReference>
<protein>
    <submittedName>
        <fullName evidence="1">Uncharacterized protein</fullName>
    </submittedName>
</protein>
<reference evidence="1" key="1">
    <citation type="journal article" date="2014" name="Front. Microbiol.">
        <title>High frequency of phylogenetically diverse reductive dehalogenase-homologous genes in deep subseafloor sedimentary metagenomes.</title>
        <authorList>
            <person name="Kawai M."/>
            <person name="Futagami T."/>
            <person name="Toyoda A."/>
            <person name="Takaki Y."/>
            <person name="Nishi S."/>
            <person name="Hori S."/>
            <person name="Arai W."/>
            <person name="Tsubouchi T."/>
            <person name="Morono Y."/>
            <person name="Uchiyama I."/>
            <person name="Ito T."/>
            <person name="Fujiyama A."/>
            <person name="Inagaki F."/>
            <person name="Takami H."/>
        </authorList>
    </citation>
    <scope>NUCLEOTIDE SEQUENCE</scope>
    <source>
        <strain evidence="1">Expedition CK06-06</strain>
    </source>
</reference>
<organism evidence="1">
    <name type="scientific">marine sediment metagenome</name>
    <dbReference type="NCBI Taxonomy" id="412755"/>
    <lineage>
        <taxon>unclassified sequences</taxon>
        <taxon>metagenomes</taxon>
        <taxon>ecological metagenomes</taxon>
    </lineage>
</organism>
<dbReference type="AlphaFoldDB" id="X1SWQ7"/>
<evidence type="ECO:0000313" key="1">
    <source>
        <dbReference type="EMBL" id="GAI83561.1"/>
    </source>
</evidence>
<proteinExistence type="predicted"/>
<name>X1SWQ7_9ZZZZ</name>
<accession>X1SWQ7</accession>